<proteinExistence type="predicted"/>
<keyword evidence="2 7" id="KW-0378">Hydrolase</keyword>
<evidence type="ECO:0000313" key="7">
    <source>
        <dbReference type="EMBL" id="KAJ1973949.1"/>
    </source>
</evidence>
<evidence type="ECO:0000256" key="1">
    <source>
        <dbReference type="ARBA" id="ARBA00022741"/>
    </source>
</evidence>
<keyword evidence="3 7" id="KW-0347">Helicase</keyword>
<accession>A0A9W8E6Q6</accession>
<name>A0A9W8E6Q6_9FUNG</name>
<dbReference type="Pfam" id="PF00271">
    <property type="entry name" value="Helicase_C"/>
    <property type="match status" value="1"/>
</dbReference>
<evidence type="ECO:0000256" key="5">
    <source>
        <dbReference type="SAM" id="MobiDB-lite"/>
    </source>
</evidence>
<evidence type="ECO:0000313" key="8">
    <source>
        <dbReference type="Proteomes" id="UP001151582"/>
    </source>
</evidence>
<feature type="compositionally biased region" description="Polar residues" evidence="5">
    <location>
        <begin position="867"/>
        <end position="882"/>
    </location>
</feature>
<keyword evidence="1" id="KW-0547">Nucleotide-binding</keyword>
<dbReference type="OrthoDB" id="10253254at2759"/>
<dbReference type="PROSITE" id="PS51194">
    <property type="entry name" value="HELICASE_CTER"/>
    <property type="match status" value="1"/>
</dbReference>
<dbReference type="GO" id="GO:0000462">
    <property type="term" value="P:maturation of SSU-rRNA from tricistronic rRNA transcript (SSU-rRNA, 5.8S rRNA, LSU-rRNA)"/>
    <property type="evidence" value="ECO:0007669"/>
    <property type="project" value="TreeGrafter"/>
</dbReference>
<evidence type="ECO:0000256" key="4">
    <source>
        <dbReference type="ARBA" id="ARBA00022840"/>
    </source>
</evidence>
<dbReference type="SMART" id="SM00490">
    <property type="entry name" value="HELICc"/>
    <property type="match status" value="1"/>
</dbReference>
<protein>
    <submittedName>
        <fullName evidence="7">ATP-dependent RNA helicase DHR1</fullName>
        <ecNumber evidence="7">3.6.4.13</ecNumber>
    </submittedName>
</protein>
<feature type="region of interest" description="Disordered" evidence="5">
    <location>
        <begin position="1"/>
        <end position="67"/>
    </location>
</feature>
<organism evidence="7 8">
    <name type="scientific">Dimargaris verticillata</name>
    <dbReference type="NCBI Taxonomy" id="2761393"/>
    <lineage>
        <taxon>Eukaryota</taxon>
        <taxon>Fungi</taxon>
        <taxon>Fungi incertae sedis</taxon>
        <taxon>Zoopagomycota</taxon>
        <taxon>Kickxellomycotina</taxon>
        <taxon>Dimargaritomycetes</taxon>
        <taxon>Dimargaritales</taxon>
        <taxon>Dimargaritaceae</taxon>
        <taxon>Dimargaris</taxon>
    </lineage>
</organism>
<dbReference type="SMART" id="SM00847">
    <property type="entry name" value="HA2"/>
    <property type="match status" value="1"/>
</dbReference>
<dbReference type="Gene3D" id="3.40.50.300">
    <property type="entry name" value="P-loop containing nucleotide triphosphate hydrolases"/>
    <property type="match status" value="1"/>
</dbReference>
<feature type="compositionally biased region" description="Acidic residues" evidence="5">
    <location>
        <begin position="1"/>
        <end position="34"/>
    </location>
</feature>
<dbReference type="Pfam" id="PF04408">
    <property type="entry name" value="WHD_HA2"/>
    <property type="match status" value="1"/>
</dbReference>
<dbReference type="GO" id="GO:0003724">
    <property type="term" value="F:RNA helicase activity"/>
    <property type="evidence" value="ECO:0007669"/>
    <property type="project" value="UniProtKB-EC"/>
</dbReference>
<reference evidence="7" key="1">
    <citation type="submission" date="2022-07" db="EMBL/GenBank/DDBJ databases">
        <title>Phylogenomic reconstructions and comparative analyses of Kickxellomycotina fungi.</title>
        <authorList>
            <person name="Reynolds N.K."/>
            <person name="Stajich J.E."/>
            <person name="Barry K."/>
            <person name="Grigoriev I.V."/>
            <person name="Crous P."/>
            <person name="Smith M.E."/>
        </authorList>
    </citation>
    <scope>NUCLEOTIDE SEQUENCE</scope>
    <source>
        <strain evidence="7">RSA 567</strain>
    </source>
</reference>
<dbReference type="FunFam" id="3.40.50.300:FF:003770">
    <property type="entry name" value="ATP-dependent RNA helicase DHR1, putative"/>
    <property type="match status" value="1"/>
</dbReference>
<dbReference type="GO" id="GO:0005524">
    <property type="term" value="F:ATP binding"/>
    <property type="evidence" value="ECO:0007669"/>
    <property type="project" value="UniProtKB-KW"/>
</dbReference>
<dbReference type="InterPro" id="IPR007502">
    <property type="entry name" value="Helicase-assoc_dom"/>
</dbReference>
<sequence>DLLADEFDLGDIAETQLDDLASDFETDSDNEEEEAGKVLNGNTAAGSLSADPLHTAPGANVSDQKQPPAVGPMHVLPLYSLLPTAQQIRVFQDPPEGHRLCVVATNIAETSITIPGIRYVVDAGKVKDRKYDHTTGAQSFEVGWVSKASADQRAGRAGRTAPGHCYRLYSSAVYNDYFPLFSDPEILKMPIEGVVLQMKGMSLDNVVNFPFPTPPERTALRRAEQLLVSLDALDPNSLRITDHGKIMAMLPISPRFGRMVILGLQKDCLPYLIAIVAALSVGSPFLDMAHVLDTNDDHQALGNNDARLAADELSLSRAPTDTNQAFAEKERNKVLASRIRKAMAVFTKRSGGSDAIKMLNAVCAYEYGGGSEEFCEKYFLRPKAMLEIRKLRAQLTRLMQSHLPAIPLAIDPRLAPPSPAQLAAIQQAIVAGLIDQIALRWDLVHTEPPPPPPGAHGNGNGQWRKPSGRSCRSAAYVTMWANDPVYVHPTSAIYHSTPPDAIAYHELERSMKQLNNPNLALDIEMTEADKEKLKAAGKLWLKGNTAVQLSWLPVLGKAMCTFSKPLQFPIPRYFYSKQLQALSPEQRKQLYRGRAVSLDASGESVTTGLALDKDVMVATVNVSFGLKFWSIPQVQVQQRRIGTRVEPMPFPVVCSHAQIVLCVTRSLGDCCCHRVYAIGGSLPGRRFSGTRRAWRWPLGNGNDSYETKLSKLKASKQRHDKYLYDKIHQHLQEQLDKRTNRQTQSYQSAIGHALGNVHSILDVANKQRLRDTISQGKKDGGKVSQGTGDWAAFDTLVETEALPQGWLQNPWFSVTVISVLVMRAEYHRALMLFHYLQAKGHPLTPPVYFGALKAALQAESLSSAASTEQPPSQESLAPNSEQRTSATSVTDAIFNAIQTQGVRPGSMAQYRHVLDYHMTRHHTDSVVATWDALVSLGQPLPSGLCFRLLSYLCRVHAIKQAAGQFRRLAPDLRVSIISGPVGRSTHSHSKRLLPLPPWRIQSSPQTRHSPFTFNDGTIDPNSAMHQHHHTLFHQVQTATAFIHSGCALDAYSLLMLTLEHIYHEYSVDTSSSSHALLDHSASSTSAVTFPLALLVDMGRMLIQQHCWPLALDLVHAMAFFQVPIPLEWQADLDYDTRSHHWQLKSGYLVNDQAVTLLPLYPECIATTAFPDLDTIASPTPKSPLRHSHHNNSAPTGSSTKPVKRRLSLLDLFPSPWQRRS</sequence>
<dbReference type="Pfam" id="PF07717">
    <property type="entry name" value="OB_NTP_bind"/>
    <property type="match status" value="1"/>
</dbReference>
<dbReference type="GO" id="GO:0003723">
    <property type="term" value="F:RNA binding"/>
    <property type="evidence" value="ECO:0007669"/>
    <property type="project" value="TreeGrafter"/>
</dbReference>
<dbReference type="EMBL" id="JANBQB010000729">
    <property type="protein sequence ID" value="KAJ1973949.1"/>
    <property type="molecule type" value="Genomic_DNA"/>
</dbReference>
<feature type="non-terminal residue" evidence="7">
    <location>
        <position position="1220"/>
    </location>
</feature>
<feature type="region of interest" description="Disordered" evidence="5">
    <location>
        <begin position="1179"/>
        <end position="1201"/>
    </location>
</feature>
<dbReference type="Pfam" id="PF21010">
    <property type="entry name" value="HA2_C"/>
    <property type="match status" value="1"/>
</dbReference>
<dbReference type="PANTHER" id="PTHR18934:SF99">
    <property type="entry name" value="ATP-DEPENDENT RNA HELICASE DHX37-RELATED"/>
    <property type="match status" value="1"/>
</dbReference>
<dbReference type="Proteomes" id="UP001151582">
    <property type="component" value="Unassembled WGS sequence"/>
</dbReference>
<dbReference type="InterPro" id="IPR011709">
    <property type="entry name" value="DEAD-box_helicase_OB_fold"/>
</dbReference>
<dbReference type="PANTHER" id="PTHR18934">
    <property type="entry name" value="ATP-DEPENDENT RNA HELICASE"/>
    <property type="match status" value="1"/>
</dbReference>
<dbReference type="GO" id="GO:0016787">
    <property type="term" value="F:hydrolase activity"/>
    <property type="evidence" value="ECO:0007669"/>
    <property type="project" value="UniProtKB-KW"/>
</dbReference>
<dbReference type="EC" id="3.6.4.13" evidence="7"/>
<evidence type="ECO:0000259" key="6">
    <source>
        <dbReference type="PROSITE" id="PS51194"/>
    </source>
</evidence>
<evidence type="ECO:0000256" key="2">
    <source>
        <dbReference type="ARBA" id="ARBA00022801"/>
    </source>
</evidence>
<feature type="region of interest" description="Disordered" evidence="5">
    <location>
        <begin position="446"/>
        <end position="467"/>
    </location>
</feature>
<keyword evidence="8" id="KW-1185">Reference proteome</keyword>
<dbReference type="AlphaFoldDB" id="A0A9W8E6Q6"/>
<dbReference type="Gene3D" id="1.20.120.1080">
    <property type="match status" value="1"/>
</dbReference>
<feature type="region of interest" description="Disordered" evidence="5">
    <location>
        <begin position="862"/>
        <end position="882"/>
    </location>
</feature>
<gene>
    <name evidence="7" type="primary">ECM16_1</name>
    <name evidence="7" type="ORF">H4R34_004905</name>
</gene>
<feature type="domain" description="Helicase C-terminal" evidence="6">
    <location>
        <begin position="16"/>
        <end position="202"/>
    </location>
</feature>
<dbReference type="SUPFAM" id="SSF52540">
    <property type="entry name" value="P-loop containing nucleoside triphosphate hydrolases"/>
    <property type="match status" value="1"/>
</dbReference>
<evidence type="ECO:0000256" key="3">
    <source>
        <dbReference type="ARBA" id="ARBA00022806"/>
    </source>
</evidence>
<feature type="compositionally biased region" description="Polar residues" evidence="5">
    <location>
        <begin position="1190"/>
        <end position="1200"/>
    </location>
</feature>
<dbReference type="InterPro" id="IPR048333">
    <property type="entry name" value="HA2_WH"/>
</dbReference>
<dbReference type="InterPro" id="IPR027417">
    <property type="entry name" value="P-loop_NTPase"/>
</dbReference>
<dbReference type="CDD" id="cd18791">
    <property type="entry name" value="SF2_C_RHA"/>
    <property type="match status" value="1"/>
</dbReference>
<keyword evidence="4" id="KW-0067">ATP-binding</keyword>
<dbReference type="GO" id="GO:0005730">
    <property type="term" value="C:nucleolus"/>
    <property type="evidence" value="ECO:0007669"/>
    <property type="project" value="TreeGrafter"/>
</dbReference>
<dbReference type="InterPro" id="IPR001650">
    <property type="entry name" value="Helicase_C-like"/>
</dbReference>
<comment type="caution">
    <text evidence="7">The sequence shown here is derived from an EMBL/GenBank/DDBJ whole genome shotgun (WGS) entry which is preliminary data.</text>
</comment>